<proteinExistence type="predicted"/>
<dbReference type="EnsemblPlants" id="AET5Gv21109600.1">
    <property type="protein sequence ID" value="AET5Gv21109600.1"/>
    <property type="gene ID" value="AET5Gv21109600"/>
</dbReference>
<evidence type="ECO:0000256" key="1">
    <source>
        <dbReference type="SAM" id="MobiDB-lite"/>
    </source>
</evidence>
<dbReference type="AlphaFoldDB" id="A0A453M9F1"/>
<protein>
    <submittedName>
        <fullName evidence="2">Uncharacterized protein</fullName>
    </submittedName>
</protein>
<evidence type="ECO:0000313" key="3">
    <source>
        <dbReference type="Proteomes" id="UP000015105"/>
    </source>
</evidence>
<dbReference type="Proteomes" id="UP000015105">
    <property type="component" value="Chromosome 5D"/>
</dbReference>
<feature type="compositionally biased region" description="Basic residues" evidence="1">
    <location>
        <begin position="21"/>
        <end position="31"/>
    </location>
</feature>
<feature type="region of interest" description="Disordered" evidence="1">
    <location>
        <begin position="75"/>
        <end position="143"/>
    </location>
</feature>
<dbReference type="Gramene" id="AET5Gv21109600.1">
    <property type="protein sequence ID" value="AET5Gv21109600.1"/>
    <property type="gene ID" value="AET5Gv21109600"/>
</dbReference>
<reference evidence="2" key="4">
    <citation type="submission" date="2019-03" db="UniProtKB">
        <authorList>
            <consortium name="EnsemblPlants"/>
        </authorList>
    </citation>
    <scope>IDENTIFICATION</scope>
</reference>
<reference evidence="3" key="2">
    <citation type="journal article" date="2017" name="Nat. Plants">
        <title>The Aegilops tauschii genome reveals multiple impacts of transposons.</title>
        <authorList>
            <person name="Zhao G."/>
            <person name="Zou C."/>
            <person name="Li K."/>
            <person name="Wang K."/>
            <person name="Li T."/>
            <person name="Gao L."/>
            <person name="Zhang X."/>
            <person name="Wang H."/>
            <person name="Yang Z."/>
            <person name="Liu X."/>
            <person name="Jiang W."/>
            <person name="Mao L."/>
            <person name="Kong X."/>
            <person name="Jiao Y."/>
            <person name="Jia J."/>
        </authorList>
    </citation>
    <scope>NUCLEOTIDE SEQUENCE [LARGE SCALE GENOMIC DNA]</scope>
    <source>
        <strain evidence="3">cv. AL8/78</strain>
    </source>
</reference>
<feature type="compositionally biased region" description="Gly residues" evidence="1">
    <location>
        <begin position="92"/>
        <end position="101"/>
    </location>
</feature>
<evidence type="ECO:0000313" key="2">
    <source>
        <dbReference type="EnsemblPlants" id="AET5Gv21109600.1"/>
    </source>
</evidence>
<feature type="region of interest" description="Disordered" evidence="1">
    <location>
        <begin position="1"/>
        <end position="34"/>
    </location>
</feature>
<keyword evidence="3" id="KW-1185">Reference proteome</keyword>
<reference evidence="2" key="3">
    <citation type="journal article" date="2017" name="Nature">
        <title>Genome sequence of the progenitor of the wheat D genome Aegilops tauschii.</title>
        <authorList>
            <person name="Luo M.C."/>
            <person name="Gu Y.Q."/>
            <person name="Puiu D."/>
            <person name="Wang H."/>
            <person name="Twardziok S.O."/>
            <person name="Deal K.R."/>
            <person name="Huo N."/>
            <person name="Zhu T."/>
            <person name="Wang L."/>
            <person name="Wang Y."/>
            <person name="McGuire P.E."/>
            <person name="Liu S."/>
            <person name="Long H."/>
            <person name="Ramasamy R.K."/>
            <person name="Rodriguez J.C."/>
            <person name="Van S.L."/>
            <person name="Yuan L."/>
            <person name="Wang Z."/>
            <person name="Xia Z."/>
            <person name="Xiao L."/>
            <person name="Anderson O.D."/>
            <person name="Ouyang S."/>
            <person name="Liang Y."/>
            <person name="Zimin A.V."/>
            <person name="Pertea G."/>
            <person name="Qi P."/>
            <person name="Bennetzen J.L."/>
            <person name="Dai X."/>
            <person name="Dawson M.W."/>
            <person name="Muller H.G."/>
            <person name="Kugler K."/>
            <person name="Rivarola-Duarte L."/>
            <person name="Spannagl M."/>
            <person name="Mayer K.F.X."/>
            <person name="Lu F.H."/>
            <person name="Bevan M.W."/>
            <person name="Leroy P."/>
            <person name="Li P."/>
            <person name="You F.M."/>
            <person name="Sun Q."/>
            <person name="Liu Z."/>
            <person name="Lyons E."/>
            <person name="Wicker T."/>
            <person name="Salzberg S.L."/>
            <person name="Devos K.M."/>
            <person name="Dvorak J."/>
        </authorList>
    </citation>
    <scope>NUCLEOTIDE SEQUENCE [LARGE SCALE GENOMIC DNA]</scope>
    <source>
        <strain evidence="2">cv. AL8/78</strain>
    </source>
</reference>
<accession>A0A453M9F1</accession>
<reference evidence="2" key="5">
    <citation type="journal article" date="2021" name="G3 (Bethesda)">
        <title>Aegilops tauschii genome assembly Aet v5.0 features greater sequence contiguity and improved annotation.</title>
        <authorList>
            <person name="Wang L."/>
            <person name="Zhu T."/>
            <person name="Rodriguez J.C."/>
            <person name="Deal K.R."/>
            <person name="Dubcovsky J."/>
            <person name="McGuire P.E."/>
            <person name="Lux T."/>
            <person name="Spannagl M."/>
            <person name="Mayer K.F.X."/>
            <person name="Baldrich P."/>
            <person name="Meyers B.C."/>
            <person name="Huo N."/>
            <person name="Gu Y.Q."/>
            <person name="Zhou H."/>
            <person name="Devos K.M."/>
            <person name="Bennetzen J.L."/>
            <person name="Unver T."/>
            <person name="Budak H."/>
            <person name="Gulick P.J."/>
            <person name="Galiba G."/>
            <person name="Kalapos B."/>
            <person name="Nelson D.R."/>
            <person name="Li P."/>
            <person name="You F.M."/>
            <person name="Luo M.C."/>
            <person name="Dvorak J."/>
        </authorList>
    </citation>
    <scope>NUCLEOTIDE SEQUENCE [LARGE SCALE GENOMIC DNA]</scope>
    <source>
        <strain evidence="2">cv. AL8/78</strain>
    </source>
</reference>
<reference evidence="3" key="1">
    <citation type="journal article" date="2014" name="Science">
        <title>Ancient hybridizations among the ancestral genomes of bread wheat.</title>
        <authorList>
            <consortium name="International Wheat Genome Sequencing Consortium,"/>
            <person name="Marcussen T."/>
            <person name="Sandve S.R."/>
            <person name="Heier L."/>
            <person name="Spannagl M."/>
            <person name="Pfeifer M."/>
            <person name="Jakobsen K.S."/>
            <person name="Wulff B.B."/>
            <person name="Steuernagel B."/>
            <person name="Mayer K.F."/>
            <person name="Olsen O.A."/>
        </authorList>
    </citation>
    <scope>NUCLEOTIDE SEQUENCE [LARGE SCALE GENOMIC DNA]</scope>
    <source>
        <strain evidence="3">cv. AL8/78</strain>
    </source>
</reference>
<sequence>MFCQARAGVESWTDEKEGARATHRSAMRTKSRSAATKEYLRAAAKMEAEMSTSCSSRVAPAQTSAAVSATAAALSGDGASSCPQRISDSGGREGPWGGFSAGGPPPPEAAQATTSRRDLVREGPIGFSSPRLGSRRRHGGGSRGRIGAVICAAMGGIGLGNDTIGAQRHAVAFHPIRNRRSQSTELLSGHD</sequence>
<organism evidence="2 3">
    <name type="scientific">Aegilops tauschii subsp. strangulata</name>
    <name type="common">Goatgrass</name>
    <dbReference type="NCBI Taxonomy" id="200361"/>
    <lineage>
        <taxon>Eukaryota</taxon>
        <taxon>Viridiplantae</taxon>
        <taxon>Streptophyta</taxon>
        <taxon>Embryophyta</taxon>
        <taxon>Tracheophyta</taxon>
        <taxon>Spermatophyta</taxon>
        <taxon>Magnoliopsida</taxon>
        <taxon>Liliopsida</taxon>
        <taxon>Poales</taxon>
        <taxon>Poaceae</taxon>
        <taxon>BOP clade</taxon>
        <taxon>Pooideae</taxon>
        <taxon>Triticodae</taxon>
        <taxon>Triticeae</taxon>
        <taxon>Triticinae</taxon>
        <taxon>Aegilops</taxon>
    </lineage>
</organism>
<name>A0A453M9F1_AEGTS</name>